<sequence>MSFSLDLPSYVPSEWKNIPTPIAQTIQILLGQLNPLVTWVNNTNATLQQVKDHANDLDTRFKKYTFEMTEKMGEMEKRLAQTEKLAKDNAEGLAQHIEDNKIELAATHDAIKRAQNDLEDQANAERRRLDETLAIAESQRHELDQALTTLDKRVIRQHSEQLERDGVITSDLTRMDTTLSDVNQTLDDMDHTHKAEREEWAAYQDENSARHQAAADRADQLKTTLGRVHSSLNENIKKTHSTYSALDEARHLADTRHRETQQLFSKVNEAIDDHEQGLLTTGERIADISIQTQECVKRVESSDVATSNLLIQVQDMRNTLNDTRQANREFEKAAIDREARRTADLQEHINEVEERLVKLIMKNPADAKASDARFVALEQRVLLAEDSRLTNEVDITETLREMTPSGLSRNGVRSSSLSKRPSLFQTFTHLLDDRPQSMGYAGALPPTRNGTAMLGGDKAVLSNSRPATGSRPPTPPHPGSNIVNNAFTTTVEPYRNPSTPRRDSSVPELALSSMRPSTGGGLPTAPVRLPRTASRPVTQGSSRLHPGHPHQSRRHVIMVNKQG</sequence>
<organism evidence="3 4">
    <name type="scientific">Carpediemonas membranifera</name>
    <dbReference type="NCBI Taxonomy" id="201153"/>
    <lineage>
        <taxon>Eukaryota</taxon>
        <taxon>Metamonada</taxon>
        <taxon>Carpediemonas-like organisms</taxon>
        <taxon>Carpediemonas</taxon>
    </lineage>
</organism>
<proteinExistence type="predicted"/>
<gene>
    <name evidence="3" type="ORF">J8273_6406</name>
</gene>
<keyword evidence="1" id="KW-0175">Coiled coil</keyword>
<feature type="coiled-coil region" evidence="1">
    <location>
        <begin position="104"/>
        <end position="146"/>
    </location>
</feature>
<dbReference type="AlphaFoldDB" id="A0A8J6BVQ0"/>
<evidence type="ECO:0000313" key="3">
    <source>
        <dbReference type="EMBL" id="KAG9391641.1"/>
    </source>
</evidence>
<protein>
    <submittedName>
        <fullName evidence="3">Chromosome partition protein Smc</fullName>
    </submittedName>
</protein>
<dbReference type="EMBL" id="JAHDYR010000053">
    <property type="protein sequence ID" value="KAG9391641.1"/>
    <property type="molecule type" value="Genomic_DNA"/>
</dbReference>
<evidence type="ECO:0000313" key="4">
    <source>
        <dbReference type="Proteomes" id="UP000717585"/>
    </source>
</evidence>
<feature type="coiled-coil region" evidence="1">
    <location>
        <begin position="313"/>
        <end position="362"/>
    </location>
</feature>
<accession>A0A8J6BVQ0</accession>
<evidence type="ECO:0000256" key="1">
    <source>
        <dbReference type="SAM" id="Coils"/>
    </source>
</evidence>
<feature type="compositionally biased region" description="Basic residues" evidence="2">
    <location>
        <begin position="545"/>
        <end position="554"/>
    </location>
</feature>
<name>A0A8J6BVQ0_9EUKA</name>
<dbReference type="Proteomes" id="UP000717585">
    <property type="component" value="Unassembled WGS sequence"/>
</dbReference>
<comment type="caution">
    <text evidence="3">The sequence shown here is derived from an EMBL/GenBank/DDBJ whole genome shotgun (WGS) entry which is preliminary data.</text>
</comment>
<feature type="region of interest" description="Disordered" evidence="2">
    <location>
        <begin position="444"/>
        <end position="554"/>
    </location>
</feature>
<evidence type="ECO:0000256" key="2">
    <source>
        <dbReference type="SAM" id="MobiDB-lite"/>
    </source>
</evidence>
<keyword evidence="4" id="KW-1185">Reference proteome</keyword>
<reference evidence="3" key="1">
    <citation type="submission" date="2021-05" db="EMBL/GenBank/DDBJ databases">
        <title>A free-living protist that lacks canonical eukaryotic 1 DNA replication and segregation systems.</title>
        <authorList>
            <person name="Salas-Leiva D.E."/>
            <person name="Tromer E.C."/>
            <person name="Curtis B.A."/>
            <person name="Jerlstrom-Hultqvist J."/>
            <person name="Kolisko M."/>
            <person name="Yi Z."/>
            <person name="Salas-Leiva J.S."/>
            <person name="Gallot-Lavallee L."/>
            <person name="Kops G.J.P.L."/>
            <person name="Archibald J.M."/>
            <person name="Simpson A.G.B."/>
            <person name="Roger A.J."/>
        </authorList>
    </citation>
    <scope>NUCLEOTIDE SEQUENCE</scope>
    <source>
        <strain evidence="3">BICM</strain>
    </source>
</reference>
<feature type="compositionally biased region" description="Polar residues" evidence="2">
    <location>
        <begin position="481"/>
        <end position="499"/>
    </location>
</feature>